<keyword evidence="10" id="KW-0282">Flagellum</keyword>
<comment type="subunit">
    <text evidence="4 6">The basal body constitutes a major portion of the flagellar organelle and consists of five rings (E,L,P,S, and M) mounted on a central rod. The rod consists of about 26 subunits of FlgG in the distal portion, and FlgB, FlgC and FlgF are thought to build up the proximal portion of the rod with about 6 subunits each.</text>
</comment>
<dbReference type="RefSeq" id="WP_125015440.1">
    <property type="nucleotide sequence ID" value="NZ_QWEZ01000001.1"/>
</dbReference>
<evidence type="ECO:0000256" key="2">
    <source>
        <dbReference type="ARBA" id="ARBA00009677"/>
    </source>
</evidence>
<comment type="subcellular location">
    <subcellularLocation>
        <location evidence="1 6">Bacterial flagellum basal body</location>
    </subcellularLocation>
</comment>
<dbReference type="EMBL" id="QWEZ01000001">
    <property type="protein sequence ID" value="RRJ85010.1"/>
    <property type="molecule type" value="Genomic_DNA"/>
</dbReference>
<dbReference type="Pfam" id="PF00460">
    <property type="entry name" value="Flg_bb_rod"/>
    <property type="match status" value="1"/>
</dbReference>
<dbReference type="Pfam" id="PF22692">
    <property type="entry name" value="LlgE_F_G_D1"/>
    <property type="match status" value="1"/>
</dbReference>
<dbReference type="InterPro" id="IPR053967">
    <property type="entry name" value="LlgE_F_G-like_D1"/>
</dbReference>
<dbReference type="SUPFAM" id="SSF117143">
    <property type="entry name" value="Flagellar hook protein flgE"/>
    <property type="match status" value="1"/>
</dbReference>
<evidence type="ECO:0000259" key="9">
    <source>
        <dbReference type="Pfam" id="PF22692"/>
    </source>
</evidence>
<dbReference type="AlphaFoldDB" id="A0A3P3VQW0"/>
<protein>
    <recommendedName>
        <fullName evidence="5 6">Flagellar basal-body rod protein FlgF</fullName>
    </recommendedName>
</protein>
<evidence type="ECO:0000256" key="6">
    <source>
        <dbReference type="RuleBase" id="RU362116"/>
    </source>
</evidence>
<evidence type="ECO:0000313" key="10">
    <source>
        <dbReference type="EMBL" id="RRJ85010.1"/>
    </source>
</evidence>
<keyword evidence="10" id="KW-0969">Cilium</keyword>
<evidence type="ECO:0000313" key="11">
    <source>
        <dbReference type="Proteomes" id="UP000280792"/>
    </source>
</evidence>
<dbReference type="PANTHER" id="PTHR30435:SF18">
    <property type="entry name" value="FLAGELLAR BASAL-BODY ROD PROTEIN FLGF"/>
    <property type="match status" value="1"/>
</dbReference>
<dbReference type="InterPro" id="IPR001444">
    <property type="entry name" value="Flag_bb_rod_N"/>
</dbReference>
<evidence type="ECO:0000259" key="8">
    <source>
        <dbReference type="Pfam" id="PF06429"/>
    </source>
</evidence>
<feature type="domain" description="Flagellar basal body rod protein N-terminal" evidence="7">
    <location>
        <begin position="8"/>
        <end position="35"/>
    </location>
</feature>
<comment type="similarity">
    <text evidence="2 6">Belongs to the flagella basal body rod proteins family.</text>
</comment>
<gene>
    <name evidence="10" type="ORF">D0544_08005</name>
</gene>
<dbReference type="Pfam" id="PF06429">
    <property type="entry name" value="Flg_bbr_C"/>
    <property type="match status" value="1"/>
</dbReference>
<keyword evidence="3 6" id="KW-0975">Bacterial flagellum</keyword>
<dbReference type="InterPro" id="IPR010930">
    <property type="entry name" value="Flg_bb/hook_C_dom"/>
</dbReference>
<evidence type="ECO:0000256" key="5">
    <source>
        <dbReference type="ARBA" id="ARBA00040228"/>
    </source>
</evidence>
<accession>A0A3P3VQW0</accession>
<dbReference type="NCBIfam" id="TIGR03506">
    <property type="entry name" value="FlgEFG_subfam"/>
    <property type="match status" value="1"/>
</dbReference>
<reference evidence="10 11" key="2">
    <citation type="submission" date="2018-12" db="EMBL/GenBank/DDBJ databases">
        <title>Simiduia agarivorans gen. nov., sp. nov., a marine, agarolytic bacterium isolated from shallow coastal water from Keelung, Taiwan.</title>
        <authorList>
            <person name="Shieh W.Y."/>
        </authorList>
    </citation>
    <scope>NUCLEOTIDE SEQUENCE [LARGE SCALE GENOMIC DNA]</scope>
    <source>
        <strain evidence="10 11">GTF-13</strain>
    </source>
</reference>
<evidence type="ECO:0000256" key="3">
    <source>
        <dbReference type="ARBA" id="ARBA00023143"/>
    </source>
</evidence>
<dbReference type="InterPro" id="IPR020013">
    <property type="entry name" value="Flagellar_FlgE/F/G"/>
</dbReference>
<keyword evidence="10" id="KW-0966">Cell projection</keyword>
<dbReference type="InterPro" id="IPR037925">
    <property type="entry name" value="FlgE/F/G-like"/>
</dbReference>
<comment type="caution">
    <text evidence="10">The sequence shown here is derived from an EMBL/GenBank/DDBJ whole genome shotgun (WGS) entry which is preliminary data.</text>
</comment>
<dbReference type="PANTHER" id="PTHR30435">
    <property type="entry name" value="FLAGELLAR PROTEIN"/>
    <property type="match status" value="1"/>
</dbReference>
<sequence length="245" mass="26182">MDRALFISMSGAKQNMLGQTIHANNLANATTTGFKGDFEQARSMPVWGETYPTRAYAMTENPGTNQASGTLIQTGQDLDVAVRGDGWIAAQNGAGETVYTRTGNLRVDSDGALRNSEGLAIMGNGGPIVLPEFDKLDIAPDGTITIRGVGENPNALAEVDRILLVNPDKSRLEKGSDGFFRVKGEEGVAPDAAVTLEPGFLEGSNVNAVSEMISMLSLSKQFQVQVKMMSTAEENQKSVERLLQN</sequence>
<name>A0A3P3VQW0_9GAMM</name>
<feature type="domain" description="Flagellar basal-body/hook protein C-terminal" evidence="8">
    <location>
        <begin position="198"/>
        <end position="242"/>
    </location>
</feature>
<evidence type="ECO:0000256" key="1">
    <source>
        <dbReference type="ARBA" id="ARBA00004117"/>
    </source>
</evidence>
<reference evidence="10 11" key="1">
    <citation type="submission" date="2018-08" db="EMBL/GenBank/DDBJ databases">
        <authorList>
            <person name="Khan S.A."/>
        </authorList>
    </citation>
    <scope>NUCLEOTIDE SEQUENCE [LARGE SCALE GENOMIC DNA]</scope>
    <source>
        <strain evidence="10 11">GTF-13</strain>
    </source>
</reference>
<dbReference type="GO" id="GO:0030694">
    <property type="term" value="C:bacterial-type flagellum basal body, rod"/>
    <property type="evidence" value="ECO:0007669"/>
    <property type="project" value="UniProtKB-UniRule"/>
</dbReference>
<evidence type="ECO:0000256" key="4">
    <source>
        <dbReference type="ARBA" id="ARBA00038560"/>
    </source>
</evidence>
<dbReference type="Proteomes" id="UP000280792">
    <property type="component" value="Unassembled WGS sequence"/>
</dbReference>
<keyword evidence="11" id="KW-1185">Reference proteome</keyword>
<feature type="domain" description="Flagellar hook protein FlgE/F/G-like D1" evidence="9">
    <location>
        <begin position="81"/>
        <end position="145"/>
    </location>
</feature>
<dbReference type="GO" id="GO:0071978">
    <property type="term" value="P:bacterial-type flagellum-dependent swarming motility"/>
    <property type="evidence" value="ECO:0007669"/>
    <property type="project" value="TreeGrafter"/>
</dbReference>
<organism evidence="10 11">
    <name type="scientific">Aestuariirhabdus litorea</name>
    <dbReference type="NCBI Taxonomy" id="2528527"/>
    <lineage>
        <taxon>Bacteria</taxon>
        <taxon>Pseudomonadati</taxon>
        <taxon>Pseudomonadota</taxon>
        <taxon>Gammaproteobacteria</taxon>
        <taxon>Oceanospirillales</taxon>
        <taxon>Aestuariirhabdaceae</taxon>
        <taxon>Aestuariirhabdus</taxon>
    </lineage>
</organism>
<proteinExistence type="inferred from homology"/>
<evidence type="ECO:0000259" key="7">
    <source>
        <dbReference type="Pfam" id="PF00460"/>
    </source>
</evidence>
<dbReference type="NCBIfam" id="NF009280">
    <property type="entry name" value="PRK12640.1"/>
    <property type="match status" value="1"/>
</dbReference>